<dbReference type="Pfam" id="PF08855">
    <property type="entry name" value="DUF1825"/>
    <property type="match status" value="1"/>
</dbReference>
<comment type="caution">
    <text evidence="2">The sequence shown here is derived from an EMBL/GenBank/DDBJ whole genome shotgun (WGS) entry which is preliminary data.</text>
</comment>
<organism evidence="2 3">
    <name type="scientific">Prorocentrum cordatum</name>
    <dbReference type="NCBI Taxonomy" id="2364126"/>
    <lineage>
        <taxon>Eukaryota</taxon>
        <taxon>Sar</taxon>
        <taxon>Alveolata</taxon>
        <taxon>Dinophyceae</taxon>
        <taxon>Prorocentrales</taxon>
        <taxon>Prorocentraceae</taxon>
        <taxon>Prorocentrum</taxon>
    </lineage>
</organism>
<name>A0ABN9WVV7_9DINO</name>
<gene>
    <name evidence="2" type="ORF">PCOR1329_LOCUS71027</name>
</gene>
<dbReference type="InterPro" id="IPR014954">
    <property type="entry name" value="DUF1825"/>
</dbReference>
<protein>
    <submittedName>
        <fullName evidence="2">Uncharacterized protein</fullName>
    </submittedName>
</protein>
<dbReference type="Proteomes" id="UP001189429">
    <property type="component" value="Unassembled WGS sequence"/>
</dbReference>
<evidence type="ECO:0000313" key="2">
    <source>
        <dbReference type="EMBL" id="CAK0890947.1"/>
    </source>
</evidence>
<evidence type="ECO:0000313" key="3">
    <source>
        <dbReference type="Proteomes" id="UP001189429"/>
    </source>
</evidence>
<keyword evidence="3" id="KW-1185">Reference proteome</keyword>
<proteinExistence type="predicted"/>
<evidence type="ECO:0000256" key="1">
    <source>
        <dbReference type="SAM" id="MobiDB-lite"/>
    </source>
</evidence>
<feature type="region of interest" description="Disordered" evidence="1">
    <location>
        <begin position="85"/>
        <end position="107"/>
    </location>
</feature>
<reference evidence="2" key="1">
    <citation type="submission" date="2023-10" db="EMBL/GenBank/DDBJ databases">
        <authorList>
            <person name="Chen Y."/>
            <person name="Shah S."/>
            <person name="Dougan E. K."/>
            <person name="Thang M."/>
            <person name="Chan C."/>
        </authorList>
    </citation>
    <scope>NUCLEOTIDE SEQUENCE [LARGE SCALE GENOMIC DNA]</scope>
</reference>
<sequence>MESVVARVDGLAQSERFDAAEHLELGRHLREADAQWRGNLLRMRHADDFQTRELYSAFTEAHLRHLGISIAQVEGFADWQVGVLQSLGSGQPPPPPPADPASEEARHLQGVLESCRLGGPQAMLFDASPRAGASQVAQSPVVQEELARLEADHRALIDMGQCYGTFDAAGKKIFLDQVGSIQDRWKVYLARFRLNGEADSAPGYVGDAKKQIKRLGLSAELVESLLASAHGALREDADRS</sequence>
<accession>A0ABN9WVV7</accession>
<dbReference type="EMBL" id="CAUYUJ010019405">
    <property type="protein sequence ID" value="CAK0890947.1"/>
    <property type="molecule type" value="Genomic_DNA"/>
</dbReference>